<comment type="caution">
    <text evidence="1">The sequence shown here is derived from an EMBL/GenBank/DDBJ whole genome shotgun (WGS) entry which is preliminary data.</text>
</comment>
<dbReference type="AlphaFoldDB" id="A0AAD2T7V7"/>
<dbReference type="InterPro" id="IPR008914">
    <property type="entry name" value="PEBP"/>
</dbReference>
<proteinExistence type="predicted"/>
<name>A0AAD2T7V7_STRAP</name>
<organism evidence="1 2">
    <name type="scientific">Streptococcus anginosus SK1138</name>
    <dbReference type="NCBI Taxonomy" id="1161422"/>
    <lineage>
        <taxon>Bacteria</taxon>
        <taxon>Bacillati</taxon>
        <taxon>Bacillota</taxon>
        <taxon>Bacilli</taxon>
        <taxon>Lactobacillales</taxon>
        <taxon>Streptococcaceae</taxon>
        <taxon>Streptococcus</taxon>
        <taxon>Streptococcus anginosus group</taxon>
    </lineage>
</organism>
<dbReference type="Pfam" id="PF01161">
    <property type="entry name" value="PBP"/>
    <property type="match status" value="1"/>
</dbReference>
<accession>A0AAD2T7V7</accession>
<dbReference type="Gene3D" id="3.90.280.10">
    <property type="entry name" value="PEBP-like"/>
    <property type="match status" value="1"/>
</dbReference>
<protein>
    <submittedName>
        <fullName evidence="1">Phosphatidylethanolamine-binding domain protein</fullName>
    </submittedName>
</protein>
<reference evidence="1 2" key="1">
    <citation type="submission" date="2012-07" db="EMBL/GenBank/DDBJ databases">
        <authorList>
            <person name="Durkin A.S."/>
            <person name="McCorrison J."/>
            <person name="Torralba M."/>
            <person name="Gillis M."/>
            <person name="Methe B."/>
            <person name="Sutton G."/>
            <person name="Nelson K.E."/>
        </authorList>
    </citation>
    <scope>NUCLEOTIDE SEQUENCE [LARGE SCALE GENOMIC DNA]</scope>
    <source>
        <strain evidence="1 2">SK1138</strain>
    </source>
</reference>
<dbReference type="SUPFAM" id="SSF49777">
    <property type="entry name" value="PEBP-like"/>
    <property type="match status" value="1"/>
</dbReference>
<evidence type="ECO:0000313" key="1">
    <source>
        <dbReference type="EMBL" id="EJP25235.1"/>
    </source>
</evidence>
<dbReference type="InterPro" id="IPR036610">
    <property type="entry name" value="PEBP-like_sf"/>
</dbReference>
<evidence type="ECO:0000313" key="2">
    <source>
        <dbReference type="Proteomes" id="UP000006614"/>
    </source>
</evidence>
<dbReference type="Proteomes" id="UP000006614">
    <property type="component" value="Unassembled WGS sequence"/>
</dbReference>
<dbReference type="EMBL" id="ALJO01000010">
    <property type="protein sequence ID" value="EJP25235.1"/>
    <property type="molecule type" value="Genomic_DNA"/>
</dbReference>
<gene>
    <name evidence="1" type="ORF">HMPREF1126_0348</name>
</gene>
<sequence length="85" mass="9342">MDNIPAAIASGKVVTDLNGALQGIAYGIHRYSGPKPPKGTSHKYRFSIYALDEKLNISPFSTKKRVLSKAKSHILQQGSIYGYFE</sequence>